<gene>
    <name evidence="5" type="ORF">E6H03_04875</name>
</gene>
<protein>
    <submittedName>
        <fullName evidence="5">Peptidase E</fullName>
    </submittedName>
</protein>
<dbReference type="Proteomes" id="UP000318093">
    <property type="component" value="Unassembled WGS sequence"/>
</dbReference>
<sequence>MSSCIVALGGGGFSMEPENPRLDRYVLSLARRSPPKICFVPTAGGDSDNYIVRFYDAFTVDRCLPSHLRLFSRKIQDLREFILQQDIVYVGGGATAYLLATWRLAGLDAIFREAWKRGVVLSGVSAGAVCWFEAGLTDSFGRPLRPLREGLGFLPGSFCPHYDGEKDRRPAYQRSVADGDVPPGIAADDGVALVYRDADLAEIVSSRPAARAWRVERTADGARETELIPRCLE</sequence>
<evidence type="ECO:0000256" key="3">
    <source>
        <dbReference type="ARBA" id="ARBA00022801"/>
    </source>
</evidence>
<accession>A0A537JH17</accession>
<name>A0A537JH17_9BACT</name>
<dbReference type="GO" id="GO:0008236">
    <property type="term" value="F:serine-type peptidase activity"/>
    <property type="evidence" value="ECO:0007669"/>
    <property type="project" value="UniProtKB-KW"/>
</dbReference>
<comment type="caution">
    <text evidence="5">The sequence shown here is derived from an EMBL/GenBank/DDBJ whole genome shotgun (WGS) entry which is preliminary data.</text>
</comment>
<dbReference type="GO" id="GO:0006508">
    <property type="term" value="P:proteolysis"/>
    <property type="evidence" value="ECO:0007669"/>
    <property type="project" value="UniProtKB-KW"/>
</dbReference>
<keyword evidence="2" id="KW-0645">Protease</keyword>
<dbReference type="AlphaFoldDB" id="A0A537JH17"/>
<dbReference type="SUPFAM" id="SSF52317">
    <property type="entry name" value="Class I glutamine amidotransferase-like"/>
    <property type="match status" value="1"/>
</dbReference>
<evidence type="ECO:0000313" key="6">
    <source>
        <dbReference type="Proteomes" id="UP000318093"/>
    </source>
</evidence>
<proteinExistence type="inferred from homology"/>
<dbReference type="PANTHER" id="PTHR20842">
    <property type="entry name" value="PROTEASE S51 ALPHA-ASPARTYL DIPEPTIDASE"/>
    <property type="match status" value="1"/>
</dbReference>
<organism evidence="5 6">
    <name type="scientific">Candidatus Segetimicrobium genomatis</name>
    <dbReference type="NCBI Taxonomy" id="2569760"/>
    <lineage>
        <taxon>Bacteria</taxon>
        <taxon>Bacillati</taxon>
        <taxon>Candidatus Sysuimicrobiota</taxon>
        <taxon>Candidatus Sysuimicrobiia</taxon>
        <taxon>Candidatus Sysuimicrobiales</taxon>
        <taxon>Candidatus Segetimicrobiaceae</taxon>
        <taxon>Candidatus Segetimicrobium</taxon>
    </lineage>
</organism>
<dbReference type="Gene3D" id="3.40.50.880">
    <property type="match status" value="1"/>
</dbReference>
<comment type="similarity">
    <text evidence="1">Belongs to the peptidase S51 family.</text>
</comment>
<dbReference type="CDD" id="cd03146">
    <property type="entry name" value="GAT1_Peptidase_E"/>
    <property type="match status" value="1"/>
</dbReference>
<keyword evidence="3" id="KW-0378">Hydrolase</keyword>
<dbReference type="InterPro" id="IPR029062">
    <property type="entry name" value="Class_I_gatase-like"/>
</dbReference>
<keyword evidence="4" id="KW-0720">Serine protease</keyword>
<reference evidence="5 6" key="1">
    <citation type="journal article" date="2019" name="Nat. Microbiol.">
        <title>Mediterranean grassland soil C-N compound turnover is dependent on rainfall and depth, and is mediated by genomically divergent microorganisms.</title>
        <authorList>
            <person name="Diamond S."/>
            <person name="Andeer P.F."/>
            <person name="Li Z."/>
            <person name="Crits-Christoph A."/>
            <person name="Burstein D."/>
            <person name="Anantharaman K."/>
            <person name="Lane K.R."/>
            <person name="Thomas B.C."/>
            <person name="Pan C."/>
            <person name="Northen T.R."/>
            <person name="Banfield J.F."/>
        </authorList>
    </citation>
    <scope>NUCLEOTIDE SEQUENCE [LARGE SCALE GENOMIC DNA]</scope>
    <source>
        <strain evidence="5">NP_6</strain>
    </source>
</reference>
<dbReference type="PANTHER" id="PTHR20842:SF0">
    <property type="entry name" value="ALPHA-ASPARTYL DIPEPTIDASE"/>
    <property type="match status" value="1"/>
</dbReference>
<dbReference type="EMBL" id="VBAN01000142">
    <property type="protein sequence ID" value="TMI82829.1"/>
    <property type="molecule type" value="Genomic_DNA"/>
</dbReference>
<evidence type="ECO:0000256" key="4">
    <source>
        <dbReference type="ARBA" id="ARBA00022825"/>
    </source>
</evidence>
<dbReference type="InterPro" id="IPR005320">
    <property type="entry name" value="Peptidase_S51"/>
</dbReference>
<evidence type="ECO:0000256" key="1">
    <source>
        <dbReference type="ARBA" id="ARBA00006534"/>
    </source>
</evidence>
<evidence type="ECO:0000256" key="2">
    <source>
        <dbReference type="ARBA" id="ARBA00022670"/>
    </source>
</evidence>
<dbReference type="Pfam" id="PF03575">
    <property type="entry name" value="Peptidase_S51"/>
    <property type="match status" value="1"/>
</dbReference>
<evidence type="ECO:0000313" key="5">
    <source>
        <dbReference type="EMBL" id="TMI82829.1"/>
    </source>
</evidence>